<evidence type="ECO:0008006" key="3">
    <source>
        <dbReference type="Google" id="ProtNLM"/>
    </source>
</evidence>
<keyword evidence="2" id="KW-1185">Reference proteome</keyword>
<reference evidence="1 2" key="1">
    <citation type="submission" date="2020-08" db="EMBL/GenBank/DDBJ databases">
        <title>Oceanospirillum sp. nov. isolated from marine sediment.</title>
        <authorList>
            <person name="Ji X."/>
        </authorList>
    </citation>
    <scope>NUCLEOTIDE SEQUENCE [LARGE SCALE GENOMIC DNA]</scope>
    <source>
        <strain evidence="1 2">D5</strain>
    </source>
</reference>
<dbReference type="InterPro" id="IPR027417">
    <property type="entry name" value="P-loop_NTPase"/>
</dbReference>
<dbReference type="AlphaFoldDB" id="A0A839ISD5"/>
<dbReference type="SUPFAM" id="SSF52540">
    <property type="entry name" value="P-loop containing nucleoside triphosphate hydrolases"/>
    <property type="match status" value="1"/>
</dbReference>
<dbReference type="InterPro" id="IPR050445">
    <property type="entry name" value="Bact_polysacc_biosynth/exp"/>
</dbReference>
<gene>
    <name evidence="1" type="ORF">H4O21_12090</name>
</gene>
<evidence type="ECO:0000313" key="2">
    <source>
        <dbReference type="Proteomes" id="UP000565262"/>
    </source>
</evidence>
<dbReference type="Proteomes" id="UP000565262">
    <property type="component" value="Unassembled WGS sequence"/>
</dbReference>
<dbReference type="PANTHER" id="PTHR32309:SF31">
    <property type="entry name" value="CAPSULAR EXOPOLYSACCHARIDE FAMILY"/>
    <property type="match status" value="1"/>
</dbReference>
<accession>A0A839ISD5</accession>
<dbReference type="RefSeq" id="WP_182809129.1">
    <property type="nucleotide sequence ID" value="NZ_JACJFM010000014.1"/>
</dbReference>
<dbReference type="Gene3D" id="3.40.50.300">
    <property type="entry name" value="P-loop containing nucleotide triphosphate hydrolases"/>
    <property type="match status" value="1"/>
</dbReference>
<protein>
    <recommendedName>
        <fullName evidence="3">AAA domain-containing protein</fullName>
    </recommendedName>
</protein>
<comment type="caution">
    <text evidence="1">The sequence shown here is derived from an EMBL/GenBank/DDBJ whole genome shotgun (WGS) entry which is preliminary data.</text>
</comment>
<sequence length="235" mass="26260">MRTALPVHYVEVEHIYQQLEKKHYRTISVTACHGQSGTSLMAYALSKRYQADGYKVLLVDLNLQHPALDAYLGLPRKAWQADHSSSQCITAPSATGTHFLTAPTGKTASLSFRNQSAMHTTLGHWLEDYDRVILDTSPLNAKNYRNIPSDTVCGETDATLLMIASGKTTQNQLEECCTELQEVKANLVGCIMNDQHHPTLAAELIRETKRLKWLPPVARKLRSIIDNSSFLNLKV</sequence>
<name>A0A839ISD5_9GAMM</name>
<dbReference type="EMBL" id="JACJFM010000014">
    <property type="protein sequence ID" value="MBB1487347.1"/>
    <property type="molecule type" value="Genomic_DNA"/>
</dbReference>
<evidence type="ECO:0000313" key="1">
    <source>
        <dbReference type="EMBL" id="MBB1487347.1"/>
    </source>
</evidence>
<organism evidence="1 2">
    <name type="scientific">Oceanospirillum sediminis</name>
    <dbReference type="NCBI Taxonomy" id="2760088"/>
    <lineage>
        <taxon>Bacteria</taxon>
        <taxon>Pseudomonadati</taxon>
        <taxon>Pseudomonadota</taxon>
        <taxon>Gammaproteobacteria</taxon>
        <taxon>Oceanospirillales</taxon>
        <taxon>Oceanospirillaceae</taxon>
        <taxon>Oceanospirillum</taxon>
    </lineage>
</organism>
<dbReference type="PANTHER" id="PTHR32309">
    <property type="entry name" value="TYROSINE-PROTEIN KINASE"/>
    <property type="match status" value="1"/>
</dbReference>
<proteinExistence type="predicted"/>